<gene>
    <name evidence="2" type="ORF">L207DRAFT_69888</name>
</gene>
<dbReference type="AlphaFoldDB" id="A0A2J6RIY4"/>
<name>A0A2J6RIY4_HYAVF</name>
<evidence type="ECO:0000313" key="2">
    <source>
        <dbReference type="EMBL" id="PMD38494.1"/>
    </source>
</evidence>
<keyword evidence="3" id="KW-1185">Reference proteome</keyword>
<feature type="compositionally biased region" description="Low complexity" evidence="1">
    <location>
        <begin position="95"/>
        <end position="109"/>
    </location>
</feature>
<dbReference type="OrthoDB" id="5420336at2759"/>
<reference evidence="2 3" key="1">
    <citation type="submission" date="2016-04" db="EMBL/GenBank/DDBJ databases">
        <title>A degradative enzymes factory behind the ericoid mycorrhizal symbiosis.</title>
        <authorList>
            <consortium name="DOE Joint Genome Institute"/>
            <person name="Martino E."/>
            <person name="Morin E."/>
            <person name="Grelet G."/>
            <person name="Kuo A."/>
            <person name="Kohler A."/>
            <person name="Daghino S."/>
            <person name="Barry K."/>
            <person name="Choi C."/>
            <person name="Cichocki N."/>
            <person name="Clum A."/>
            <person name="Copeland A."/>
            <person name="Hainaut M."/>
            <person name="Haridas S."/>
            <person name="Labutti K."/>
            <person name="Lindquist E."/>
            <person name="Lipzen A."/>
            <person name="Khouja H.-R."/>
            <person name="Murat C."/>
            <person name="Ohm R."/>
            <person name="Olson A."/>
            <person name="Spatafora J."/>
            <person name="Veneault-Fourrey C."/>
            <person name="Henrissat B."/>
            <person name="Grigoriev I."/>
            <person name="Martin F."/>
            <person name="Perotto S."/>
        </authorList>
    </citation>
    <scope>NUCLEOTIDE SEQUENCE [LARGE SCALE GENOMIC DNA]</scope>
    <source>
        <strain evidence="2 3">F</strain>
    </source>
</reference>
<protein>
    <submittedName>
        <fullName evidence="2">Uncharacterized protein</fullName>
    </submittedName>
</protein>
<accession>A0A2J6RIY4</accession>
<organism evidence="2 3">
    <name type="scientific">Hyaloscypha variabilis (strain UAMH 11265 / GT02V1 / F)</name>
    <name type="common">Meliniomyces variabilis</name>
    <dbReference type="NCBI Taxonomy" id="1149755"/>
    <lineage>
        <taxon>Eukaryota</taxon>
        <taxon>Fungi</taxon>
        <taxon>Dikarya</taxon>
        <taxon>Ascomycota</taxon>
        <taxon>Pezizomycotina</taxon>
        <taxon>Leotiomycetes</taxon>
        <taxon>Helotiales</taxon>
        <taxon>Hyaloscyphaceae</taxon>
        <taxon>Hyaloscypha</taxon>
        <taxon>Hyaloscypha variabilis</taxon>
    </lineage>
</organism>
<sequence length="464" mass="52593">MAQPPLTPSGSEVSKVESDVSQTISLADSIVTLVREPVVLLYGNYTKAQELKRNLGPWHGQAIDSHGQCRIPVLRLKEFEDYLVKTDGVLSPQVTQSDLLSSSTQSPSQKENNRKSWGLPWPSPKTSPRPENTPAAKACWAHLLLALGIRPDMGIVGWRPSSDGFISTQNGGIEMEVDGSVLCHIMNLYGLSLDLDRWVRTAPEQIPRYTNQKLCKFKYGSLSWEKINGQIHAHFEPGLEKELNAEKLPFATLIDHLEANTLVATYFTALMHGVSDPSLQLADPRAPLKSRIDKLLVCLFNLEFGDYTPCIISYKWFEEAARVKRRVLAQGGNDHSFFKDICERIEQRFSRKSECHRLNMAREVRDRFMLDEETFTVWAPANSARSSDSGENTASDLVWETLDSYEGQWDGTWKRDLYDMREDVMKIFCTSNKIVLRRNTWLLQFTSGCPLWHERVLLGAPTLC</sequence>
<dbReference type="Proteomes" id="UP000235786">
    <property type="component" value="Unassembled WGS sequence"/>
</dbReference>
<evidence type="ECO:0000256" key="1">
    <source>
        <dbReference type="SAM" id="MobiDB-lite"/>
    </source>
</evidence>
<evidence type="ECO:0000313" key="3">
    <source>
        <dbReference type="Proteomes" id="UP000235786"/>
    </source>
</evidence>
<proteinExistence type="predicted"/>
<dbReference type="EMBL" id="KZ613948">
    <property type="protein sequence ID" value="PMD38494.1"/>
    <property type="molecule type" value="Genomic_DNA"/>
</dbReference>
<feature type="region of interest" description="Disordered" evidence="1">
    <location>
        <begin position="95"/>
        <end position="133"/>
    </location>
</feature>